<evidence type="ECO:0000313" key="2">
    <source>
        <dbReference type="Proteomes" id="UP000030643"/>
    </source>
</evidence>
<dbReference type="OrthoDB" id="9823210at2"/>
<dbReference type="GO" id="GO:0006310">
    <property type="term" value="P:DNA recombination"/>
    <property type="evidence" value="ECO:0007669"/>
    <property type="project" value="InterPro"/>
</dbReference>
<keyword evidence="2" id="KW-1185">Reference proteome</keyword>
<dbReference type="SUPFAM" id="SSF103084">
    <property type="entry name" value="Holliday junction resolvase RusA"/>
    <property type="match status" value="1"/>
</dbReference>
<dbReference type="AlphaFoldDB" id="A0A069D3B6"/>
<evidence type="ECO:0000313" key="1">
    <source>
        <dbReference type="EMBL" id="GAK31876.1"/>
    </source>
</evidence>
<dbReference type="Gene3D" id="3.30.1330.70">
    <property type="entry name" value="Holliday junction resolvase RusA"/>
    <property type="match status" value="1"/>
</dbReference>
<accession>A0A069D3B6</accession>
<dbReference type="Proteomes" id="UP000030643">
    <property type="component" value="Unassembled WGS sequence"/>
</dbReference>
<dbReference type="GO" id="GO:0006281">
    <property type="term" value="P:DNA repair"/>
    <property type="evidence" value="ECO:0007669"/>
    <property type="project" value="InterPro"/>
</dbReference>
<proteinExistence type="predicted"/>
<sequence>MIYIQAEVVLPMTHASGNQMEHNTHTNTVFRTPGYHKYQKYIVDSLQELGDELGWKVPKGTALQLKMLFTYPVPESKVNTKAKRAAFEAGKIYPITRGTVDLDNSTKAAADALQEAFDFDDSQFIFEMLGKKYGLDNRLYVEISDAEVDW</sequence>
<dbReference type="STRING" id="1329250.WOSG25_180270"/>
<dbReference type="InterPro" id="IPR008822">
    <property type="entry name" value="Endonuclease_RusA-like"/>
</dbReference>
<organism evidence="1 2">
    <name type="scientific">Weissella oryzae (strain DSM 25784 / JCM 18191 / LMG 30913 / SG25)</name>
    <dbReference type="NCBI Taxonomy" id="1329250"/>
    <lineage>
        <taxon>Bacteria</taxon>
        <taxon>Bacillati</taxon>
        <taxon>Bacillota</taxon>
        <taxon>Bacilli</taxon>
        <taxon>Lactobacillales</taxon>
        <taxon>Lactobacillaceae</taxon>
        <taxon>Weissella</taxon>
    </lineage>
</organism>
<gene>
    <name evidence="1" type="ORF">WOSG25_180270</name>
</gene>
<dbReference type="GO" id="GO:0000287">
    <property type="term" value="F:magnesium ion binding"/>
    <property type="evidence" value="ECO:0007669"/>
    <property type="project" value="InterPro"/>
</dbReference>
<dbReference type="Pfam" id="PF05866">
    <property type="entry name" value="RusA"/>
    <property type="match status" value="1"/>
</dbReference>
<dbReference type="InterPro" id="IPR036614">
    <property type="entry name" value="RusA-like_sf"/>
</dbReference>
<protein>
    <submittedName>
        <fullName evidence="1">Phage endodeoxyribonuclease I</fullName>
    </submittedName>
</protein>
<dbReference type="EMBL" id="DF820501">
    <property type="protein sequence ID" value="GAK31876.1"/>
    <property type="molecule type" value="Genomic_DNA"/>
</dbReference>
<name>A0A069D3B6_WEIOS</name>
<reference evidence="2" key="1">
    <citation type="journal article" date="2014" name="Genome Announc.">
        <title>Draft genome sequence of Weissella oryzae SG25T, isolated from fermented rice grains.</title>
        <authorList>
            <person name="Tanizawa Y."/>
            <person name="Fujisawa T."/>
            <person name="Mochizuki T."/>
            <person name="Kaminuma E."/>
            <person name="Suzuki Y."/>
            <person name="Nakamura Y."/>
            <person name="Tohno M."/>
        </authorList>
    </citation>
    <scope>NUCLEOTIDE SEQUENCE [LARGE SCALE GENOMIC DNA]</scope>
    <source>
        <strain evidence="2">DSM 25784 / JCM 18191 / LMG 30913 / SG25</strain>
    </source>
</reference>